<evidence type="ECO:0000256" key="2">
    <source>
        <dbReference type="ARBA" id="ARBA00023027"/>
    </source>
</evidence>
<dbReference type="PANTHER" id="PTHR10996">
    <property type="entry name" value="2-HYDROXYACID DEHYDROGENASE-RELATED"/>
    <property type="match status" value="1"/>
</dbReference>
<evidence type="ECO:0000313" key="4">
    <source>
        <dbReference type="EMBL" id="CAB4367312.1"/>
    </source>
</evidence>
<keyword evidence="2" id="KW-0520">NAD</keyword>
<sequence>MEPPSSRAIAVQPPTSPDWVREAVIAGGGHIVEPEAATAIVWTAARDANGLREILDANDHLEWVQVPFAGIENFVPVLDDDRVWTCGKGVYAEPVAEHALALALVGMRHVAAYSRATQWTGPAGRNLLGASVTIVGGGGITESLIRLLTPFNCNITVVRRSVEEVEGADTVVGQENLVDALVGADVVFLALSLTPETVGLIARPELEVMEPHAWIINVARGGHIVTEDLVWALENNVIGGAALDVTDPEPLPDGHRLWSLANCIITPHVGNTPEMAVPLLSARITENVKRYINDEPLVGLVDVRLGY</sequence>
<accession>A0A6J6UV81</accession>
<protein>
    <submittedName>
        <fullName evidence="6">Unannotated protein</fullName>
    </submittedName>
</protein>
<dbReference type="EMBL" id="CAEZXA010000006">
    <property type="protein sequence ID" value="CAB4664287.1"/>
    <property type="molecule type" value="Genomic_DNA"/>
</dbReference>
<keyword evidence="1" id="KW-0560">Oxidoreductase</keyword>
<dbReference type="Gene3D" id="3.40.50.720">
    <property type="entry name" value="NAD(P)-binding Rossmann-like Domain"/>
    <property type="match status" value="2"/>
</dbReference>
<evidence type="ECO:0000313" key="5">
    <source>
        <dbReference type="EMBL" id="CAB4664287.1"/>
    </source>
</evidence>
<dbReference type="InterPro" id="IPR050223">
    <property type="entry name" value="D-isomer_2-hydroxyacid_DH"/>
</dbReference>
<dbReference type="Pfam" id="PF02826">
    <property type="entry name" value="2-Hacid_dh_C"/>
    <property type="match status" value="1"/>
</dbReference>
<organism evidence="6">
    <name type="scientific">freshwater metagenome</name>
    <dbReference type="NCBI Taxonomy" id="449393"/>
    <lineage>
        <taxon>unclassified sequences</taxon>
        <taxon>metagenomes</taxon>
        <taxon>ecological metagenomes</taxon>
    </lineage>
</organism>
<dbReference type="EMBL" id="CAETWZ010000004">
    <property type="protein sequence ID" value="CAB4367312.1"/>
    <property type="molecule type" value="Genomic_DNA"/>
</dbReference>
<feature type="domain" description="D-isomer specific 2-hydroxyacid dehydrogenase NAD-binding" evidence="3">
    <location>
        <begin position="106"/>
        <end position="270"/>
    </location>
</feature>
<evidence type="ECO:0000256" key="1">
    <source>
        <dbReference type="ARBA" id="ARBA00023002"/>
    </source>
</evidence>
<name>A0A6J6UV81_9ZZZZ</name>
<dbReference type="GO" id="GO:0005829">
    <property type="term" value="C:cytosol"/>
    <property type="evidence" value="ECO:0007669"/>
    <property type="project" value="TreeGrafter"/>
</dbReference>
<gene>
    <name evidence="5" type="ORF">UFOPK2334_00149</name>
    <name evidence="6" type="ORF">UFOPK2870_00840</name>
    <name evidence="4" type="ORF">UFOPK4179_00093</name>
    <name evidence="7" type="ORF">UFOPK4293_00586</name>
</gene>
<evidence type="ECO:0000313" key="7">
    <source>
        <dbReference type="EMBL" id="CAB5047854.1"/>
    </source>
</evidence>
<dbReference type="GO" id="GO:0030267">
    <property type="term" value="F:glyoxylate reductase (NADPH) activity"/>
    <property type="evidence" value="ECO:0007669"/>
    <property type="project" value="TreeGrafter"/>
</dbReference>
<reference evidence="6" key="1">
    <citation type="submission" date="2020-05" db="EMBL/GenBank/DDBJ databases">
        <authorList>
            <person name="Chiriac C."/>
            <person name="Salcher M."/>
            <person name="Ghai R."/>
            <person name="Kavagutti S V."/>
        </authorList>
    </citation>
    <scope>NUCLEOTIDE SEQUENCE</scope>
</reference>
<dbReference type="GO" id="GO:0016618">
    <property type="term" value="F:hydroxypyruvate reductase [NAD(P)H] activity"/>
    <property type="evidence" value="ECO:0007669"/>
    <property type="project" value="TreeGrafter"/>
</dbReference>
<dbReference type="EMBL" id="CAEZZL010000061">
    <property type="protein sequence ID" value="CAB4763692.1"/>
    <property type="molecule type" value="Genomic_DNA"/>
</dbReference>
<dbReference type="CDD" id="cd12159">
    <property type="entry name" value="2-Hacid_dh_2"/>
    <property type="match status" value="1"/>
</dbReference>
<dbReference type="InterPro" id="IPR036291">
    <property type="entry name" value="NAD(P)-bd_dom_sf"/>
</dbReference>
<evidence type="ECO:0000313" key="6">
    <source>
        <dbReference type="EMBL" id="CAB4763692.1"/>
    </source>
</evidence>
<dbReference type="InterPro" id="IPR006140">
    <property type="entry name" value="D-isomer_DH_NAD-bd"/>
</dbReference>
<proteinExistence type="predicted"/>
<dbReference type="GO" id="GO:0051287">
    <property type="term" value="F:NAD binding"/>
    <property type="evidence" value="ECO:0007669"/>
    <property type="project" value="InterPro"/>
</dbReference>
<dbReference type="AlphaFoldDB" id="A0A6J6UV81"/>
<dbReference type="PANTHER" id="PTHR10996:SF178">
    <property type="entry name" value="2-HYDROXYACID DEHYDROGENASE YGL185C-RELATED"/>
    <property type="match status" value="1"/>
</dbReference>
<evidence type="ECO:0000259" key="3">
    <source>
        <dbReference type="Pfam" id="PF02826"/>
    </source>
</evidence>
<dbReference type="SUPFAM" id="SSF51735">
    <property type="entry name" value="NAD(P)-binding Rossmann-fold domains"/>
    <property type="match status" value="1"/>
</dbReference>
<dbReference type="EMBL" id="CAFBQH010000027">
    <property type="protein sequence ID" value="CAB5047854.1"/>
    <property type="molecule type" value="Genomic_DNA"/>
</dbReference>